<dbReference type="InterPro" id="IPR003968">
    <property type="entry name" value="K_chnl_volt-dep_Kv"/>
</dbReference>
<evidence type="ECO:0000256" key="14">
    <source>
        <dbReference type="ARBA" id="ARBA00060824"/>
    </source>
</evidence>
<dbReference type="GO" id="GO:0001508">
    <property type="term" value="P:action potential"/>
    <property type="evidence" value="ECO:0007669"/>
    <property type="project" value="TreeGrafter"/>
</dbReference>
<feature type="transmembrane region" description="Helical" evidence="17">
    <location>
        <begin position="431"/>
        <end position="452"/>
    </location>
</feature>
<dbReference type="InterPro" id="IPR005821">
    <property type="entry name" value="Ion_trans_dom"/>
</dbReference>
<keyword evidence="2" id="KW-0813">Transport</keyword>
<dbReference type="Gene3D" id="3.30.710.10">
    <property type="entry name" value="Potassium Channel Kv1.1, Chain A"/>
    <property type="match status" value="1"/>
</dbReference>
<evidence type="ECO:0000256" key="12">
    <source>
        <dbReference type="ARBA" id="ARBA00034430"/>
    </source>
</evidence>
<keyword evidence="9" id="KW-0406">Ion transport</keyword>
<comment type="catalytic activity">
    <reaction evidence="12">
        <text>K(+)(in) = K(+)(out)</text>
        <dbReference type="Rhea" id="RHEA:29463"/>
        <dbReference type="ChEBI" id="CHEBI:29103"/>
    </reaction>
</comment>
<dbReference type="Proteomes" id="UP001152622">
    <property type="component" value="Chromosome 3"/>
</dbReference>
<dbReference type="AlphaFoldDB" id="A0A9Q1J6M8"/>
<dbReference type="Gene3D" id="1.10.287.70">
    <property type="match status" value="1"/>
</dbReference>
<evidence type="ECO:0000256" key="1">
    <source>
        <dbReference type="ARBA" id="ARBA00004141"/>
    </source>
</evidence>
<dbReference type="EMBL" id="JAINUF010000003">
    <property type="protein sequence ID" value="KAJ8370367.1"/>
    <property type="molecule type" value="Genomic_DNA"/>
</dbReference>
<evidence type="ECO:0000256" key="13">
    <source>
        <dbReference type="ARBA" id="ARBA00059742"/>
    </source>
</evidence>
<dbReference type="PANTHER" id="PTHR11537:SF44">
    <property type="entry name" value="POTASSIUM VOLTAGE-GATED CHANNEL SUBFAMILY A MEMBER 10"/>
    <property type="match status" value="1"/>
</dbReference>
<feature type="transmembrane region" description="Helical" evidence="17">
    <location>
        <begin position="262"/>
        <end position="282"/>
    </location>
</feature>
<feature type="transmembrane region" description="Helical" evidence="17">
    <location>
        <begin position="327"/>
        <end position="348"/>
    </location>
</feature>
<keyword evidence="7" id="KW-0630">Potassium</keyword>
<keyword evidence="5" id="KW-0631">Potassium channel</keyword>
<evidence type="ECO:0000256" key="8">
    <source>
        <dbReference type="ARBA" id="ARBA00022989"/>
    </source>
</evidence>
<protein>
    <recommendedName>
        <fullName evidence="15">Potassium voltage-gated channel subfamily A member 10</fullName>
    </recommendedName>
</protein>
<keyword evidence="3" id="KW-0633">Potassium transport</keyword>
<name>A0A9Q1J6M8_SYNKA</name>
<feature type="domain" description="BTB" evidence="18">
    <location>
        <begin position="130"/>
        <end position="230"/>
    </location>
</feature>
<accession>A0A9Q1J6M8</accession>
<proteinExistence type="inferred from homology"/>
<dbReference type="Pfam" id="PF02214">
    <property type="entry name" value="BTB_2"/>
    <property type="match status" value="1"/>
</dbReference>
<evidence type="ECO:0000256" key="6">
    <source>
        <dbReference type="ARBA" id="ARBA00022882"/>
    </source>
</evidence>
<comment type="subcellular location">
    <subcellularLocation>
        <location evidence="1">Membrane</location>
        <topology evidence="1">Multi-pass membrane protein</topology>
    </subcellularLocation>
</comment>
<evidence type="ECO:0000256" key="9">
    <source>
        <dbReference type="ARBA" id="ARBA00023065"/>
    </source>
</evidence>
<feature type="transmembrane region" description="Helical" evidence="17">
    <location>
        <begin position="492"/>
        <end position="520"/>
    </location>
</feature>
<dbReference type="Gene3D" id="1.20.120.350">
    <property type="entry name" value="Voltage-gated potassium channels. Chain C"/>
    <property type="match status" value="1"/>
</dbReference>
<organism evidence="19 20">
    <name type="scientific">Synaphobranchus kaupii</name>
    <name type="common">Kaup's arrowtooth eel</name>
    <dbReference type="NCBI Taxonomy" id="118154"/>
    <lineage>
        <taxon>Eukaryota</taxon>
        <taxon>Metazoa</taxon>
        <taxon>Chordata</taxon>
        <taxon>Craniata</taxon>
        <taxon>Vertebrata</taxon>
        <taxon>Euteleostomi</taxon>
        <taxon>Actinopterygii</taxon>
        <taxon>Neopterygii</taxon>
        <taxon>Teleostei</taxon>
        <taxon>Anguilliformes</taxon>
        <taxon>Synaphobranchidae</taxon>
        <taxon>Synaphobranchus</taxon>
    </lineage>
</organism>
<feature type="region of interest" description="Disordered" evidence="16">
    <location>
        <begin position="48"/>
        <end position="80"/>
    </location>
</feature>
<dbReference type="SUPFAM" id="SSF81324">
    <property type="entry name" value="Voltage-gated potassium channels"/>
    <property type="match status" value="1"/>
</dbReference>
<comment type="caution">
    <text evidence="19">The sequence shown here is derived from an EMBL/GenBank/DDBJ whole genome shotgun (WGS) entry which is preliminary data.</text>
</comment>
<evidence type="ECO:0000313" key="20">
    <source>
        <dbReference type="Proteomes" id="UP001152622"/>
    </source>
</evidence>
<evidence type="ECO:0000256" key="17">
    <source>
        <dbReference type="SAM" id="Phobius"/>
    </source>
</evidence>
<comment type="function">
    <text evidence="13">Voltage-gated potassium ion channel that mediates K(+) permeability of excitable membranes. When opened in response to the voltage difference across the membrane, KCNA10 channel selectively allows the flow of potassium ions across the membrane down their electrochemical gradient.</text>
</comment>
<evidence type="ECO:0000256" key="2">
    <source>
        <dbReference type="ARBA" id="ARBA00022448"/>
    </source>
</evidence>
<dbReference type="InterPro" id="IPR028325">
    <property type="entry name" value="VG_K_chnl"/>
</dbReference>
<dbReference type="Pfam" id="PF00520">
    <property type="entry name" value="Ion_trans"/>
    <property type="match status" value="1"/>
</dbReference>
<dbReference type="GO" id="GO:0051260">
    <property type="term" value="P:protein homooligomerization"/>
    <property type="evidence" value="ECO:0007669"/>
    <property type="project" value="InterPro"/>
</dbReference>
<dbReference type="SMART" id="SM00225">
    <property type="entry name" value="BTB"/>
    <property type="match status" value="1"/>
</dbReference>
<keyword evidence="11" id="KW-0407">Ion channel</keyword>
<dbReference type="FunFam" id="1.10.287.70:FF:000002">
    <property type="entry name" value="Potassium voltage-gated channel subfamily a member"/>
    <property type="match status" value="1"/>
</dbReference>
<sequence>MEVALVNFEGLDDINVNIGDPDHLDNPNEMTSFTMDTPIQSLGKNHLITPQQLPPHKRRKGSQQHEQTPQSPTMPLLTRRGRPSCTSLISNWKLLLNSEGTQSETIFSKLAKDCSDDLFMDKRGLDEGDQKVIINIAGLRFETQLKTLDQFPETLLGDPMKRMDYFDPMRNEYFFDRNRPSFDGILYYYQSGGKIRRPANVPLDIFADEIIFYELGNEAMEQFREDEGFIKEVEVPLPTNEIHRQFWLLFEYPESSNAARGVALVSVFVIVISIIIFCLETLPEFREDMEILPTFVHLLNQSQEGYASLSPPNATPKTMSTTFLDPFFIIETACIFWFFFELCVRFTVCPSKREFFNNIMNIIDIISIIPYFVTLVTELVTKPDVNSTQNMSLAILRIIRLVRVFRIFKLSRHSKGLQILGQTLKASMRELGLLIFFLFIGVILFSSAIYFAEVDEPQTQFVSIPDGFWWAVVTMTTVGYGDMCPITMAGKIVGTLCAIAGVLTIALPVPVIVSNFNYFYHRETESEDKRPTANTLEVALKSGTTTKNGSATSLNKANGNWQNEKSKNAGL</sequence>
<dbReference type="OrthoDB" id="415460at2759"/>
<dbReference type="InterPro" id="IPR027359">
    <property type="entry name" value="Volt_channel_dom_sf"/>
</dbReference>
<dbReference type="GO" id="GO:0005251">
    <property type="term" value="F:delayed rectifier potassium channel activity"/>
    <property type="evidence" value="ECO:0007669"/>
    <property type="project" value="TreeGrafter"/>
</dbReference>
<evidence type="ECO:0000256" key="3">
    <source>
        <dbReference type="ARBA" id="ARBA00022538"/>
    </source>
</evidence>
<keyword evidence="6" id="KW-0851">Voltage-gated channel</keyword>
<evidence type="ECO:0000256" key="4">
    <source>
        <dbReference type="ARBA" id="ARBA00022692"/>
    </source>
</evidence>
<feature type="region of interest" description="Disordered" evidence="16">
    <location>
        <begin position="544"/>
        <end position="571"/>
    </location>
</feature>
<evidence type="ECO:0000256" key="15">
    <source>
        <dbReference type="ARBA" id="ARBA00070812"/>
    </source>
</evidence>
<dbReference type="PRINTS" id="PR01491">
    <property type="entry name" value="KVCHANNEL"/>
</dbReference>
<evidence type="ECO:0000256" key="16">
    <source>
        <dbReference type="SAM" id="MobiDB-lite"/>
    </source>
</evidence>
<dbReference type="InterPro" id="IPR003972">
    <property type="entry name" value="K_chnl_volt-dep_Kv1"/>
</dbReference>
<keyword evidence="4 17" id="KW-0812">Transmembrane</keyword>
<keyword evidence="20" id="KW-1185">Reference proteome</keyword>
<keyword evidence="8 17" id="KW-1133">Transmembrane helix</keyword>
<feature type="compositionally biased region" description="Polar residues" evidence="16">
    <location>
        <begin position="64"/>
        <end position="73"/>
    </location>
</feature>
<dbReference type="PANTHER" id="PTHR11537">
    <property type="entry name" value="VOLTAGE-GATED POTASSIUM CHANNEL"/>
    <property type="match status" value="1"/>
</dbReference>
<dbReference type="PRINTS" id="PR01496">
    <property type="entry name" value="SHAKERCHANEL"/>
</dbReference>
<evidence type="ECO:0000259" key="18">
    <source>
        <dbReference type="SMART" id="SM00225"/>
    </source>
</evidence>
<evidence type="ECO:0000256" key="10">
    <source>
        <dbReference type="ARBA" id="ARBA00023136"/>
    </source>
</evidence>
<dbReference type="InterPro" id="IPR000210">
    <property type="entry name" value="BTB/POZ_dom"/>
</dbReference>
<dbReference type="FunFam" id="3.30.710.10:FF:000012">
    <property type="entry name" value="Potassium voltage-gated channel subfamily A member 10"/>
    <property type="match status" value="1"/>
</dbReference>
<dbReference type="SUPFAM" id="SSF54695">
    <property type="entry name" value="POZ domain"/>
    <property type="match status" value="1"/>
</dbReference>
<feature type="compositionally biased region" description="Polar residues" evidence="16">
    <location>
        <begin position="544"/>
        <end position="563"/>
    </location>
</feature>
<evidence type="ECO:0000256" key="7">
    <source>
        <dbReference type="ARBA" id="ARBA00022958"/>
    </source>
</evidence>
<evidence type="ECO:0000256" key="11">
    <source>
        <dbReference type="ARBA" id="ARBA00023303"/>
    </source>
</evidence>
<dbReference type="InterPro" id="IPR003131">
    <property type="entry name" value="T1-type_BTB"/>
</dbReference>
<comment type="similarity">
    <text evidence="14">Belongs to the potassium channel family. A (Shaker) (TC 1.A.1.2) subfamily. Kv1.8/KCNA10 sub-subfamily.</text>
</comment>
<dbReference type="PRINTS" id="PR00169">
    <property type="entry name" value="KCHANNEL"/>
</dbReference>
<dbReference type="InterPro" id="IPR011333">
    <property type="entry name" value="SKP1/BTB/POZ_sf"/>
</dbReference>
<evidence type="ECO:0000256" key="5">
    <source>
        <dbReference type="ARBA" id="ARBA00022826"/>
    </source>
</evidence>
<gene>
    <name evidence="19" type="ORF">SKAU_G00103950</name>
</gene>
<reference evidence="19" key="1">
    <citation type="journal article" date="2023" name="Science">
        <title>Genome structures resolve the early diversification of teleost fishes.</title>
        <authorList>
            <person name="Parey E."/>
            <person name="Louis A."/>
            <person name="Montfort J."/>
            <person name="Bouchez O."/>
            <person name="Roques C."/>
            <person name="Iampietro C."/>
            <person name="Lluch J."/>
            <person name="Castinel A."/>
            <person name="Donnadieu C."/>
            <person name="Desvignes T."/>
            <person name="Floi Bucao C."/>
            <person name="Jouanno E."/>
            <person name="Wen M."/>
            <person name="Mejri S."/>
            <person name="Dirks R."/>
            <person name="Jansen H."/>
            <person name="Henkel C."/>
            <person name="Chen W.J."/>
            <person name="Zahm M."/>
            <person name="Cabau C."/>
            <person name="Klopp C."/>
            <person name="Thompson A.W."/>
            <person name="Robinson-Rechavi M."/>
            <person name="Braasch I."/>
            <person name="Lecointre G."/>
            <person name="Bobe J."/>
            <person name="Postlethwait J.H."/>
            <person name="Berthelot C."/>
            <person name="Roest Crollius H."/>
            <person name="Guiguen Y."/>
        </authorList>
    </citation>
    <scope>NUCLEOTIDE SEQUENCE</scope>
    <source>
        <strain evidence="19">WJC10195</strain>
    </source>
</reference>
<dbReference type="FunFam" id="1.20.120.350:FF:000033">
    <property type="entry name" value="potassium voltage-gated channel subfamily A member 10"/>
    <property type="match status" value="1"/>
</dbReference>
<dbReference type="GO" id="GO:0008076">
    <property type="term" value="C:voltage-gated potassium channel complex"/>
    <property type="evidence" value="ECO:0007669"/>
    <property type="project" value="InterPro"/>
</dbReference>
<evidence type="ECO:0000313" key="19">
    <source>
        <dbReference type="EMBL" id="KAJ8370367.1"/>
    </source>
</evidence>
<keyword evidence="10 17" id="KW-0472">Membrane</keyword>
<feature type="transmembrane region" description="Helical" evidence="17">
    <location>
        <begin position="355"/>
        <end position="373"/>
    </location>
</feature>